<gene>
    <name evidence="2" type="ORF">IV45_GL000954</name>
</gene>
<dbReference type="PATRIC" id="fig|396268.3.peg.966"/>
<evidence type="ECO:0008006" key="4">
    <source>
        <dbReference type="Google" id="ProtNLM"/>
    </source>
</evidence>
<keyword evidence="1" id="KW-1133">Transmembrane helix</keyword>
<dbReference type="OrthoDB" id="3237813at2"/>
<reference evidence="2 3" key="1">
    <citation type="journal article" date="2015" name="Genome Announc.">
        <title>Expanding the biotechnology potential of lactobacilli through comparative genomics of 213 strains and associated genera.</title>
        <authorList>
            <person name="Sun Z."/>
            <person name="Harris H.M."/>
            <person name="McCann A."/>
            <person name="Guo C."/>
            <person name="Argimon S."/>
            <person name="Zhang W."/>
            <person name="Yang X."/>
            <person name="Jeffery I.B."/>
            <person name="Cooney J.C."/>
            <person name="Kagawa T.F."/>
            <person name="Liu W."/>
            <person name="Song Y."/>
            <person name="Salvetti E."/>
            <person name="Wrobel A."/>
            <person name="Rasinkangas P."/>
            <person name="Parkhill J."/>
            <person name="Rea M.C."/>
            <person name="O'Sullivan O."/>
            <person name="Ritari J."/>
            <person name="Douillard F.P."/>
            <person name="Paul Ross R."/>
            <person name="Yang R."/>
            <person name="Briner A.E."/>
            <person name="Felis G.E."/>
            <person name="de Vos W.M."/>
            <person name="Barrangou R."/>
            <person name="Klaenhammer T.R."/>
            <person name="Caufield P.W."/>
            <person name="Cui Y."/>
            <person name="Zhang H."/>
            <person name="O'Toole P.W."/>
        </authorList>
    </citation>
    <scope>NUCLEOTIDE SEQUENCE [LARGE SCALE GENOMIC DNA]</scope>
    <source>
        <strain evidence="2 3">DSM 17896</strain>
    </source>
</reference>
<evidence type="ECO:0000313" key="2">
    <source>
        <dbReference type="EMBL" id="KRN58504.1"/>
    </source>
</evidence>
<dbReference type="STRING" id="396268.IV45_GL000954"/>
<keyword evidence="3" id="KW-1185">Reference proteome</keyword>
<feature type="transmembrane region" description="Helical" evidence="1">
    <location>
        <begin position="87"/>
        <end position="108"/>
    </location>
</feature>
<dbReference type="Proteomes" id="UP000050934">
    <property type="component" value="Unassembled WGS sequence"/>
</dbReference>
<dbReference type="RefSeq" id="WP_057741978.1">
    <property type="nucleotide sequence ID" value="NZ_JQBW01000010.1"/>
</dbReference>
<organism evidence="2 3">
    <name type="scientific">Limosilactobacillus secaliphilus</name>
    <dbReference type="NCBI Taxonomy" id="396268"/>
    <lineage>
        <taxon>Bacteria</taxon>
        <taxon>Bacillati</taxon>
        <taxon>Bacillota</taxon>
        <taxon>Bacilli</taxon>
        <taxon>Lactobacillales</taxon>
        <taxon>Lactobacillaceae</taxon>
        <taxon>Limosilactobacillus</taxon>
    </lineage>
</organism>
<keyword evidence="1" id="KW-0472">Membrane</keyword>
<keyword evidence="1" id="KW-0812">Transmembrane</keyword>
<feature type="transmembrane region" description="Helical" evidence="1">
    <location>
        <begin position="12"/>
        <end position="31"/>
    </location>
</feature>
<feature type="transmembrane region" description="Helical" evidence="1">
    <location>
        <begin position="51"/>
        <end position="75"/>
    </location>
</feature>
<name>A0A0R2I0H9_9LACO</name>
<comment type="caution">
    <text evidence="2">The sequence shown here is derived from an EMBL/GenBank/DDBJ whole genome shotgun (WGS) entry which is preliminary data.</text>
</comment>
<dbReference type="EMBL" id="JQBW01000010">
    <property type="protein sequence ID" value="KRN58504.1"/>
    <property type="molecule type" value="Genomic_DNA"/>
</dbReference>
<dbReference type="InterPro" id="IPR038750">
    <property type="entry name" value="YczE/YyaS-like"/>
</dbReference>
<feature type="transmembrane region" description="Helical" evidence="1">
    <location>
        <begin position="114"/>
        <end position="135"/>
    </location>
</feature>
<sequence length="223" mass="25414">MVSTKWANSLRGRWFFFGLSILINAFFNALTVSTNMGSGIWTASAVSLSKWTSWSLGNILFLEGVSVAFTNLLLLGRFDYFRLIRNLIFITPFSYLLAGFEVIFVHLGIAHLSLFWRCILDMIGLFGVAAAVSLYQRANLILHPTDDLPYILRFRFLHGSPVWSQWLSNVPPLAIVLLTLLFTHHWYGFGLGTIYNVITQGYLIGWSDRHVFAALHHHLDFKN</sequence>
<evidence type="ECO:0000313" key="3">
    <source>
        <dbReference type="Proteomes" id="UP000050934"/>
    </source>
</evidence>
<protein>
    <recommendedName>
        <fullName evidence="4">Sugar specific permease</fullName>
    </recommendedName>
</protein>
<accession>A0A0R2I0H9</accession>
<dbReference type="AlphaFoldDB" id="A0A0R2I0H9"/>
<proteinExistence type="predicted"/>
<dbReference type="Pfam" id="PF19700">
    <property type="entry name" value="DUF6198"/>
    <property type="match status" value="1"/>
</dbReference>
<evidence type="ECO:0000256" key="1">
    <source>
        <dbReference type="SAM" id="Phobius"/>
    </source>
</evidence>